<sequence length="442" mass="48177">MSDRIAQELGRPFWWEGLPDAVPEGDLPERCDLLVIGGGYTGLSAAIAAHDCGARVVVVDAGLPGRGASTRNGGMFGAQPRLGWDVLVQRYGEAVARGGFEEASTSLTWALGLIAAEGIDCDLQACGRIALAWTARHLEGYRETVRSLTARSSVQAELVEREDLGAHIRTEQYFGGMFLPQHCAIQPRKFHDGLLAAVQRRGIPVVAQCPVTRLERVGGFAAETPRGRILAERVVLATGGYTTRAFRWHQARVFPLPSYIIATEELSPDLIAHIAPGRRNMVESRARHSYFRVSPDGKRILYGGRAAMVGIDLRRAAANLRGTMVEVWPELEGARITHGWTGNTGYSFGHMPQVGVYNGVHFAMGFSGSGTVMAPYLGAKAAYRALGDARGETAFSGTTLRPHVMHPTPRPHFLRAADLWYRNYVDRREGAGARVIGRGRRL</sequence>
<reference evidence="3 4" key="1">
    <citation type="journal article" date="2021" name="Arch. Microbiol.">
        <title>Harenicola maris gen. nov., sp. nov. isolated from the Sea of Japan shallow sediments.</title>
        <authorList>
            <person name="Romanenko L.A."/>
            <person name="Kurilenko V.V."/>
            <person name="Chernysheva N.Y."/>
            <person name="Tekutyeva L.A."/>
            <person name="Velansky P.V."/>
            <person name="Svetashev V.I."/>
            <person name="Isaeva M.P."/>
        </authorList>
    </citation>
    <scope>NUCLEOTIDE SEQUENCE [LARGE SCALE GENOMIC DNA]</scope>
    <source>
        <strain evidence="3 4">KMM 3653</strain>
    </source>
</reference>
<protein>
    <submittedName>
        <fullName evidence="3">FAD-binding oxidoreductase</fullName>
    </submittedName>
</protein>
<proteinExistence type="predicted"/>
<organism evidence="3 4">
    <name type="scientific">Harenicola maris</name>
    <dbReference type="NCBI Taxonomy" id="2841044"/>
    <lineage>
        <taxon>Bacteria</taxon>
        <taxon>Pseudomonadati</taxon>
        <taxon>Pseudomonadota</taxon>
        <taxon>Alphaproteobacteria</taxon>
        <taxon>Rhodobacterales</taxon>
        <taxon>Paracoccaceae</taxon>
        <taxon>Harenicola</taxon>
    </lineage>
</organism>
<dbReference type="GO" id="GO:0016491">
    <property type="term" value="F:oxidoreductase activity"/>
    <property type="evidence" value="ECO:0007669"/>
    <property type="project" value="UniProtKB-KW"/>
</dbReference>
<dbReference type="GO" id="GO:0005737">
    <property type="term" value="C:cytoplasm"/>
    <property type="evidence" value="ECO:0007669"/>
    <property type="project" value="TreeGrafter"/>
</dbReference>
<dbReference type="Pfam" id="PF01266">
    <property type="entry name" value="DAO"/>
    <property type="match status" value="1"/>
</dbReference>
<evidence type="ECO:0000313" key="3">
    <source>
        <dbReference type="EMBL" id="MBT0956033.1"/>
    </source>
</evidence>
<evidence type="ECO:0000259" key="2">
    <source>
        <dbReference type="Pfam" id="PF01266"/>
    </source>
</evidence>
<dbReference type="SUPFAM" id="SSF51905">
    <property type="entry name" value="FAD/NAD(P)-binding domain"/>
    <property type="match status" value="1"/>
</dbReference>
<comment type="caution">
    <text evidence="3">The sequence shown here is derived from an EMBL/GenBank/DDBJ whole genome shotgun (WGS) entry which is preliminary data.</text>
</comment>
<name>A0AAP2CLI0_9RHOB</name>
<feature type="domain" description="FAD dependent oxidoreductase" evidence="2">
    <location>
        <begin position="32"/>
        <end position="384"/>
    </location>
</feature>
<keyword evidence="4" id="KW-1185">Reference proteome</keyword>
<dbReference type="Gene3D" id="3.50.50.60">
    <property type="entry name" value="FAD/NAD(P)-binding domain"/>
    <property type="match status" value="1"/>
</dbReference>
<dbReference type="Gene3D" id="3.30.9.10">
    <property type="entry name" value="D-Amino Acid Oxidase, subunit A, domain 2"/>
    <property type="match status" value="1"/>
</dbReference>
<dbReference type="InterPro" id="IPR006076">
    <property type="entry name" value="FAD-dep_OxRdtase"/>
</dbReference>
<keyword evidence="1" id="KW-0560">Oxidoreductase</keyword>
<dbReference type="PANTHER" id="PTHR13847:SF281">
    <property type="entry name" value="FAD DEPENDENT OXIDOREDUCTASE DOMAIN-CONTAINING PROTEIN"/>
    <property type="match status" value="1"/>
</dbReference>
<evidence type="ECO:0000313" key="4">
    <source>
        <dbReference type="Proteomes" id="UP001315686"/>
    </source>
</evidence>
<dbReference type="PANTHER" id="PTHR13847">
    <property type="entry name" value="SARCOSINE DEHYDROGENASE-RELATED"/>
    <property type="match status" value="1"/>
</dbReference>
<dbReference type="Proteomes" id="UP001315686">
    <property type="component" value="Unassembled WGS sequence"/>
</dbReference>
<accession>A0AAP2CLI0</accession>
<dbReference type="AlphaFoldDB" id="A0AAP2CLI0"/>
<dbReference type="EMBL" id="JADQAZ010000001">
    <property type="protein sequence ID" value="MBT0956033.1"/>
    <property type="molecule type" value="Genomic_DNA"/>
</dbReference>
<gene>
    <name evidence="3" type="ORF">IV417_01420</name>
</gene>
<dbReference type="RefSeq" id="WP_327792249.1">
    <property type="nucleotide sequence ID" value="NZ_JADQAZ010000001.1"/>
</dbReference>
<dbReference type="InterPro" id="IPR036188">
    <property type="entry name" value="FAD/NAD-bd_sf"/>
</dbReference>
<evidence type="ECO:0000256" key="1">
    <source>
        <dbReference type="ARBA" id="ARBA00023002"/>
    </source>
</evidence>